<comment type="caution">
    <text evidence="3">The sequence shown here is derived from an EMBL/GenBank/DDBJ whole genome shotgun (WGS) entry which is preliminary data.</text>
</comment>
<dbReference type="InterPro" id="IPR051606">
    <property type="entry name" value="Polyketide_Oxido-like"/>
</dbReference>
<feature type="region of interest" description="Disordered" evidence="2">
    <location>
        <begin position="239"/>
        <end position="262"/>
    </location>
</feature>
<evidence type="ECO:0000256" key="1">
    <source>
        <dbReference type="ARBA" id="ARBA00038376"/>
    </source>
</evidence>
<dbReference type="EMBL" id="JANIEX010000557">
    <property type="protein sequence ID" value="KAJ3565592.1"/>
    <property type="molecule type" value="Genomic_DNA"/>
</dbReference>
<sequence>MSSATTSQSQPLNIFAIGASRNIGYYASLKLLQSGATVTFLLRNPTIFDNDTAMQPFISSKSAHIVKGDALVKGDVARAWAEAMAKNDEGRVDYLLFTLGGIPKFSLSKGFALNPPNLVTVSILNTLSTLPPSLLPSVRVITISSTGLTPSSHDSLPTLMKPLYGVVLASPHNDKVGAERVLHHLVDGWSWTSTAADDKDPSSALLPENWQSMEGLPKEGELKHVVVIRPSLLMDGESKGEKYDELKKQGKELPNKGKRGRLPYRVSTESELGGYTVTRKDVAHFIVELIQGRWDEFENKVVNISE</sequence>
<protein>
    <recommendedName>
        <fullName evidence="5">NAD(P)-binding domain-containing protein</fullName>
    </recommendedName>
</protein>
<comment type="similarity">
    <text evidence="1">Belongs to the avfA family.</text>
</comment>
<proteinExistence type="inferred from homology"/>
<dbReference type="GO" id="GO:0042602">
    <property type="term" value="F:riboflavin reductase (NADPH) activity"/>
    <property type="evidence" value="ECO:0007669"/>
    <property type="project" value="TreeGrafter"/>
</dbReference>
<organism evidence="3 4">
    <name type="scientific">Leucocoprinus birnbaumii</name>
    <dbReference type="NCBI Taxonomy" id="56174"/>
    <lineage>
        <taxon>Eukaryota</taxon>
        <taxon>Fungi</taxon>
        <taxon>Dikarya</taxon>
        <taxon>Basidiomycota</taxon>
        <taxon>Agaricomycotina</taxon>
        <taxon>Agaricomycetes</taxon>
        <taxon>Agaricomycetidae</taxon>
        <taxon>Agaricales</taxon>
        <taxon>Agaricineae</taxon>
        <taxon>Agaricaceae</taxon>
        <taxon>Leucocoprinus</taxon>
    </lineage>
</organism>
<dbReference type="AlphaFoldDB" id="A0AAD5VP52"/>
<dbReference type="GO" id="GO:0004074">
    <property type="term" value="F:biliverdin reductase [NAD(P)H] activity"/>
    <property type="evidence" value="ECO:0007669"/>
    <property type="project" value="TreeGrafter"/>
</dbReference>
<keyword evidence="4" id="KW-1185">Reference proteome</keyword>
<dbReference type="InterPro" id="IPR036291">
    <property type="entry name" value="NAD(P)-bd_dom_sf"/>
</dbReference>
<evidence type="ECO:0000313" key="3">
    <source>
        <dbReference type="EMBL" id="KAJ3565592.1"/>
    </source>
</evidence>
<name>A0AAD5VP52_9AGAR</name>
<gene>
    <name evidence="3" type="ORF">NP233_g7535</name>
</gene>
<evidence type="ECO:0008006" key="5">
    <source>
        <dbReference type="Google" id="ProtNLM"/>
    </source>
</evidence>
<evidence type="ECO:0000256" key="2">
    <source>
        <dbReference type="SAM" id="MobiDB-lite"/>
    </source>
</evidence>
<feature type="compositionally biased region" description="Basic and acidic residues" evidence="2">
    <location>
        <begin position="239"/>
        <end position="255"/>
    </location>
</feature>
<reference evidence="3" key="1">
    <citation type="submission" date="2022-07" db="EMBL/GenBank/DDBJ databases">
        <title>Genome Sequence of Leucocoprinus birnbaumii.</title>
        <authorList>
            <person name="Buettner E."/>
        </authorList>
    </citation>
    <scope>NUCLEOTIDE SEQUENCE</scope>
    <source>
        <strain evidence="3">VT141</strain>
    </source>
</reference>
<accession>A0AAD5VP52</accession>
<dbReference type="Gene3D" id="3.40.50.720">
    <property type="entry name" value="NAD(P)-binding Rossmann-like Domain"/>
    <property type="match status" value="1"/>
</dbReference>
<dbReference type="SUPFAM" id="SSF51735">
    <property type="entry name" value="NAD(P)-binding Rossmann-fold domains"/>
    <property type="match status" value="1"/>
</dbReference>
<evidence type="ECO:0000313" key="4">
    <source>
        <dbReference type="Proteomes" id="UP001213000"/>
    </source>
</evidence>
<dbReference type="Proteomes" id="UP001213000">
    <property type="component" value="Unassembled WGS sequence"/>
</dbReference>
<dbReference type="PANTHER" id="PTHR43355:SF2">
    <property type="entry name" value="FLAVIN REDUCTASE (NADPH)"/>
    <property type="match status" value="1"/>
</dbReference>
<dbReference type="PANTHER" id="PTHR43355">
    <property type="entry name" value="FLAVIN REDUCTASE (NADPH)"/>
    <property type="match status" value="1"/>
</dbReference>